<sequence length="126" mass="13400">MFSTFHFTPFSSSTRERTIQNQPVQVAVVDVCSGKEEIDSLGESIFVSRKDVLSCYFESVGQAATLLPDDRGEAIAIMSKALEHFLKKSHEDGVVAGAIGIGGSGGTSLISSAFRILPVGESSCQQ</sequence>
<accession>A0A2N9IAS0</accession>
<feature type="domain" description="UPF0261" evidence="1">
    <location>
        <begin position="17"/>
        <end position="120"/>
    </location>
</feature>
<dbReference type="InterPro" id="IPR044122">
    <property type="entry name" value="UPF0261_N"/>
</dbReference>
<dbReference type="Gene3D" id="3.40.50.12020">
    <property type="entry name" value="Uncharacterised protein family UPF0261, NN domain"/>
    <property type="match status" value="1"/>
</dbReference>
<dbReference type="PANTHER" id="PTHR31862:SF1">
    <property type="entry name" value="UPF0261 DOMAIN PROTEIN (AFU_ORTHOLOGUE AFUA_1G10120)"/>
    <property type="match status" value="1"/>
</dbReference>
<dbReference type="EMBL" id="OIVN01005113">
    <property type="protein sequence ID" value="SPD20961.1"/>
    <property type="molecule type" value="Genomic_DNA"/>
</dbReference>
<dbReference type="PANTHER" id="PTHR31862">
    <property type="entry name" value="UPF0261 DOMAIN PROTEIN (AFU_ORTHOLOGUE AFUA_1G10120)"/>
    <property type="match status" value="1"/>
</dbReference>
<evidence type="ECO:0000313" key="2">
    <source>
        <dbReference type="EMBL" id="SPD20961.1"/>
    </source>
</evidence>
<dbReference type="Pfam" id="PF06792">
    <property type="entry name" value="UPF0261"/>
    <property type="match status" value="1"/>
</dbReference>
<dbReference type="InterPro" id="IPR051353">
    <property type="entry name" value="Tobamovirus_resist_UPF0261"/>
</dbReference>
<evidence type="ECO:0000259" key="1">
    <source>
        <dbReference type="Pfam" id="PF06792"/>
    </source>
</evidence>
<dbReference type="AlphaFoldDB" id="A0A2N9IAS0"/>
<gene>
    <name evidence="2" type="ORF">FSB_LOCUS48843</name>
</gene>
<name>A0A2N9IAS0_FAGSY</name>
<reference evidence="2" key="1">
    <citation type="submission" date="2018-02" db="EMBL/GenBank/DDBJ databases">
        <authorList>
            <person name="Cohen D.B."/>
            <person name="Kent A.D."/>
        </authorList>
    </citation>
    <scope>NUCLEOTIDE SEQUENCE</scope>
</reference>
<organism evidence="2">
    <name type="scientific">Fagus sylvatica</name>
    <name type="common">Beechnut</name>
    <dbReference type="NCBI Taxonomy" id="28930"/>
    <lineage>
        <taxon>Eukaryota</taxon>
        <taxon>Viridiplantae</taxon>
        <taxon>Streptophyta</taxon>
        <taxon>Embryophyta</taxon>
        <taxon>Tracheophyta</taxon>
        <taxon>Spermatophyta</taxon>
        <taxon>Magnoliopsida</taxon>
        <taxon>eudicotyledons</taxon>
        <taxon>Gunneridae</taxon>
        <taxon>Pentapetalae</taxon>
        <taxon>rosids</taxon>
        <taxon>fabids</taxon>
        <taxon>Fagales</taxon>
        <taxon>Fagaceae</taxon>
        <taxon>Fagus</taxon>
    </lineage>
</organism>
<proteinExistence type="predicted"/>
<protein>
    <recommendedName>
        <fullName evidence="1">UPF0261 domain-containing protein</fullName>
    </recommendedName>
</protein>